<gene>
    <name evidence="1" type="ORF">S01H1_70869</name>
</gene>
<reference evidence="1" key="1">
    <citation type="journal article" date="2014" name="Front. Microbiol.">
        <title>High frequency of phylogenetically diverse reductive dehalogenase-homologous genes in deep subseafloor sedimentary metagenomes.</title>
        <authorList>
            <person name="Kawai M."/>
            <person name="Futagami T."/>
            <person name="Toyoda A."/>
            <person name="Takaki Y."/>
            <person name="Nishi S."/>
            <person name="Hori S."/>
            <person name="Arai W."/>
            <person name="Tsubouchi T."/>
            <person name="Morono Y."/>
            <person name="Uchiyama I."/>
            <person name="Ito T."/>
            <person name="Fujiyama A."/>
            <person name="Inagaki F."/>
            <person name="Takami H."/>
        </authorList>
    </citation>
    <scope>NUCLEOTIDE SEQUENCE</scope>
    <source>
        <strain evidence="1">Expedition CK06-06</strain>
    </source>
</reference>
<name>X0X1P6_9ZZZZ</name>
<dbReference type="InterPro" id="IPR043502">
    <property type="entry name" value="DNA/RNA_pol_sf"/>
</dbReference>
<dbReference type="AlphaFoldDB" id="X0X1P6"/>
<dbReference type="Gene3D" id="1.10.150.20">
    <property type="entry name" value="5' to 3' exonuclease, C-terminal subdomain"/>
    <property type="match status" value="1"/>
</dbReference>
<sequence length="225" mass="25078">AADIFEKPIESILKDTEERQLGKNSFLGCGYGMGHLRFKDQVKEQSGLIIDLTLSKKAVTVYRSKFPEVVRFWHMLAASFLNATYGQTTELCNGRIVIGPMTGRYRGVYIQLPSGSKLYYHAAGSDEGSLVFKQSQKGKQFDKKIYGGLLCEHVCSATARDVMLNGMIHVERKGFQIKNTIHDEIWAIGPHNMEQDFVTAMGTLPAWANGVQLGVDAGHGERYLK</sequence>
<evidence type="ECO:0008006" key="2">
    <source>
        <dbReference type="Google" id="ProtNLM"/>
    </source>
</evidence>
<dbReference type="EMBL" id="BARS01047152">
    <property type="protein sequence ID" value="GAG36935.1"/>
    <property type="molecule type" value="Genomic_DNA"/>
</dbReference>
<proteinExistence type="predicted"/>
<evidence type="ECO:0000313" key="1">
    <source>
        <dbReference type="EMBL" id="GAG36935.1"/>
    </source>
</evidence>
<feature type="non-terminal residue" evidence="1">
    <location>
        <position position="1"/>
    </location>
</feature>
<protein>
    <recommendedName>
        <fullName evidence="2">DNA-directed DNA polymerase family A palm domain-containing protein</fullName>
    </recommendedName>
</protein>
<accession>X0X1P6</accession>
<organism evidence="1">
    <name type="scientific">marine sediment metagenome</name>
    <dbReference type="NCBI Taxonomy" id="412755"/>
    <lineage>
        <taxon>unclassified sequences</taxon>
        <taxon>metagenomes</taxon>
        <taxon>ecological metagenomes</taxon>
    </lineage>
</organism>
<dbReference type="SUPFAM" id="SSF56672">
    <property type="entry name" value="DNA/RNA polymerases"/>
    <property type="match status" value="1"/>
</dbReference>
<comment type="caution">
    <text evidence="1">The sequence shown here is derived from an EMBL/GenBank/DDBJ whole genome shotgun (WGS) entry which is preliminary data.</text>
</comment>